<feature type="region of interest" description="Disordered" evidence="1">
    <location>
        <begin position="1"/>
        <end position="24"/>
    </location>
</feature>
<evidence type="ECO:0000313" key="3">
    <source>
        <dbReference type="Proteomes" id="UP000008743"/>
    </source>
</evidence>
<proteinExistence type="predicted"/>
<protein>
    <submittedName>
        <fullName evidence="2">Uncharacterized protein</fullName>
    </submittedName>
</protein>
<gene>
    <name evidence="2" type="ORF">CAOG_003224</name>
</gene>
<name>A0A0D2VP75_CAPO3</name>
<evidence type="ECO:0000256" key="1">
    <source>
        <dbReference type="SAM" id="MobiDB-lite"/>
    </source>
</evidence>
<accession>A0A0D2VP75</accession>
<evidence type="ECO:0000313" key="2">
    <source>
        <dbReference type="EMBL" id="KJE92212.1"/>
    </source>
</evidence>
<dbReference type="AlphaFoldDB" id="A0A0D2VP75"/>
<reference evidence="3" key="1">
    <citation type="submission" date="2011-02" db="EMBL/GenBank/DDBJ databases">
        <title>The Genome Sequence of Capsaspora owczarzaki ATCC 30864.</title>
        <authorList>
            <person name="Russ C."/>
            <person name="Cuomo C."/>
            <person name="Burger G."/>
            <person name="Gray M.W."/>
            <person name="Holland P.W.H."/>
            <person name="King N."/>
            <person name="Lang F.B.F."/>
            <person name="Roger A.J."/>
            <person name="Ruiz-Trillo I."/>
            <person name="Young S.K."/>
            <person name="Zeng Q."/>
            <person name="Gargeya S."/>
            <person name="Alvarado L."/>
            <person name="Berlin A."/>
            <person name="Chapman S.B."/>
            <person name="Chen Z."/>
            <person name="Freedman E."/>
            <person name="Gellesch M."/>
            <person name="Goldberg J."/>
            <person name="Griggs A."/>
            <person name="Gujja S."/>
            <person name="Heilman E."/>
            <person name="Heiman D."/>
            <person name="Howarth C."/>
            <person name="Mehta T."/>
            <person name="Neiman D."/>
            <person name="Pearson M."/>
            <person name="Roberts A."/>
            <person name="Saif S."/>
            <person name="Shea T."/>
            <person name="Shenoy N."/>
            <person name="Sisk P."/>
            <person name="Stolte C."/>
            <person name="Sykes S."/>
            <person name="White J."/>
            <person name="Yandava C."/>
            <person name="Haas B."/>
            <person name="Nusbaum C."/>
            <person name="Birren B."/>
        </authorList>
    </citation>
    <scope>NUCLEOTIDE SEQUENCE</scope>
    <source>
        <strain evidence="3">ATCC 30864</strain>
    </source>
</reference>
<dbReference type="EMBL" id="KE346363">
    <property type="protein sequence ID" value="KJE92212.1"/>
    <property type="molecule type" value="Genomic_DNA"/>
</dbReference>
<feature type="compositionally biased region" description="Low complexity" evidence="1">
    <location>
        <begin position="8"/>
        <end position="24"/>
    </location>
</feature>
<organism evidence="2 3">
    <name type="scientific">Capsaspora owczarzaki (strain ATCC 30864)</name>
    <dbReference type="NCBI Taxonomy" id="595528"/>
    <lineage>
        <taxon>Eukaryota</taxon>
        <taxon>Filasterea</taxon>
        <taxon>Capsaspora</taxon>
    </lineage>
</organism>
<sequence>MQLKEVMATSPMSASESSSLASEIEQTAHDGANFRVDVKALPTSVALLDEEHAKLTKTQVSTAMSSELATMRSTLANWKERLDELEATAQYRQECQLISEVAFRVDRRLVQFVICNSSEREEELGIVYSLKMLLRQSSCWEDLQPAERARSLAINEYLVEKTFSKFNLLTPFKLLKGMRLDYTQAVPPKDPDYLNSLIQKHRAEDPQWLLDQFSVIVDLYCCSDEALSSLLQAYVKD</sequence>
<keyword evidence="3" id="KW-1185">Reference proteome</keyword>
<dbReference type="Proteomes" id="UP000008743">
    <property type="component" value="Unassembled WGS sequence"/>
</dbReference>
<dbReference type="InParanoid" id="A0A0D2VP75"/>